<evidence type="ECO:0000313" key="3">
    <source>
        <dbReference type="Proteomes" id="UP000050790"/>
    </source>
</evidence>
<accession>A0AA84ZXB1</accession>
<dbReference type="InterPro" id="IPR019188">
    <property type="entry name" value="SNAPC1"/>
</dbReference>
<feature type="region of interest" description="Disordered" evidence="2">
    <location>
        <begin position="739"/>
        <end position="759"/>
    </location>
</feature>
<reference evidence="4" key="1">
    <citation type="submission" date="2023-11" db="UniProtKB">
        <authorList>
            <consortium name="WormBaseParasite"/>
        </authorList>
    </citation>
    <scope>IDENTIFICATION</scope>
</reference>
<protein>
    <recommendedName>
        <fullName evidence="5">Coiled-coil domain-containing protein 77</fullName>
    </recommendedName>
</protein>
<dbReference type="PANTHER" id="PTHR22091:SF1">
    <property type="entry name" value="COILED-COIL DOMAIN-CONTAINING PROTEIN 77"/>
    <property type="match status" value="1"/>
</dbReference>
<feature type="region of interest" description="Disordered" evidence="2">
    <location>
        <begin position="369"/>
        <end position="409"/>
    </location>
</feature>
<evidence type="ECO:0000256" key="1">
    <source>
        <dbReference type="SAM" id="Coils"/>
    </source>
</evidence>
<feature type="compositionally biased region" description="Basic and acidic residues" evidence="2">
    <location>
        <begin position="399"/>
        <end position="409"/>
    </location>
</feature>
<dbReference type="Pfam" id="PF09808">
    <property type="entry name" value="SNAPC1"/>
    <property type="match status" value="1"/>
</dbReference>
<name>A0AA84ZXB1_9TREM</name>
<dbReference type="GO" id="GO:0005813">
    <property type="term" value="C:centrosome"/>
    <property type="evidence" value="ECO:0007669"/>
    <property type="project" value="TreeGrafter"/>
</dbReference>
<sequence>MGEQQETRDSVTYGSYYLQIAFNPIMGLDEDIEAFTEEFVDLGSPRFVDFAELWKKYKLIHLIQGRQCQHGLYDIIGCIFHRLVSLFQPTLSKNKLVRICALYLLYAFHGKQPIRNHVHIRVCPKSWPWILQVATEARDEGHLDVYYVFRKLCAANAFLFCAMRQVLYPGAPLFDSPAVNRDDFTEGRTASPAEDLSDVSKATFSHRRDLLTCSLPVVKALQAPSGLNQTVQCLNMSLSRYAEAKRLLTQKLRINDGNIALDSSKTQGTDGMEDPEEEYLPGLNLVTFPDSLNRIEILSMELENSTKQNCLKNRFTPSTKSIMHSPSVKASPSVDVKVPDIENLLETPRIGVVVGAGIVGCKMISRKSVENSPVSQPSDIQQISKHSSPSKTTTSNSSKKSEETTTDVKEAVSWGERIRLLKRPSTWAKELAEQAESVYKDGCRRSRRRPTEPKVITASTSKKQQRKIYNILLDLNGCLQVMSPVTFKNENKPQLPNNLSRGKSQKSSLVKDSIQFKNHTNFIPNNHSTIFSSKLKETPVTSKSNDILDNRLNQLDDSTKELLSYYRHKVETLTEDHETVQRRLDKIYDAIGNQESLSLELNQRDAEISELQRALSDMQVYLFQEREHVLRLYAENDRLKIRELDDRRKIQHLLQLSNLGPNEITYFLKQPNIEAQNVVNQETVDNENGEHFIDDENRKVDRNTAWISAMAVKPIIPTAPSQGVMEFTASGKTILKPSGSQIKSDHKVCSDPSESSKSDTVSRIEHEAVLRELEMSKSSLRALQTQLEEQTRNAREQIDSLMEDRKAIQEEINSLRKRHEEKIRVSSEQLRHCQGLLYDSTKEFLAQRNQFRQAEKVWILEKDKLLSQLSVKKLNSSSVTPSTLSALKTGERNTCYSPRDKMNNTLTTINTTNLFNNIQSLEAHAWIEFNQQKQIQLEKTIENLEHQLDQLQKLSDMYRDQVIQLEEELVRAREEGVMSKDVFKDQAQKLHERVQVMSQRYQNLERRRQLEMEGYRTDISVLRKKLKEVERQLLKLTLGLTDGINLPESLNINDHKDIDLALLKQVKASTTRSNQILNELKSLKLKMYSLEDELRKI</sequence>
<feature type="region of interest" description="Disordered" evidence="2">
    <location>
        <begin position="441"/>
        <end position="460"/>
    </location>
</feature>
<keyword evidence="1" id="KW-0175">Coiled coil</keyword>
<feature type="compositionally biased region" description="Polar residues" evidence="2">
    <location>
        <begin position="370"/>
        <end position="383"/>
    </location>
</feature>
<feature type="compositionally biased region" description="Low complexity" evidence="2">
    <location>
        <begin position="384"/>
        <end position="398"/>
    </location>
</feature>
<feature type="coiled-coil region" evidence="1">
    <location>
        <begin position="927"/>
        <end position="1032"/>
    </location>
</feature>
<evidence type="ECO:0000256" key="2">
    <source>
        <dbReference type="SAM" id="MobiDB-lite"/>
    </source>
</evidence>
<proteinExistence type="predicted"/>
<evidence type="ECO:0008006" key="5">
    <source>
        <dbReference type="Google" id="ProtNLM"/>
    </source>
</evidence>
<dbReference type="Proteomes" id="UP000050790">
    <property type="component" value="Unassembled WGS sequence"/>
</dbReference>
<dbReference type="InterPro" id="IPR037696">
    <property type="entry name" value="CCDC77"/>
</dbReference>
<dbReference type="WBParaSite" id="SMRG1_52530.1">
    <property type="protein sequence ID" value="SMRG1_52530.1"/>
    <property type="gene ID" value="SMRG1_52530"/>
</dbReference>
<evidence type="ECO:0000313" key="4">
    <source>
        <dbReference type="WBParaSite" id="SMRG1_52530.1"/>
    </source>
</evidence>
<feature type="compositionally biased region" description="Basic and acidic residues" evidence="2">
    <location>
        <begin position="743"/>
        <end position="759"/>
    </location>
</feature>
<feature type="coiled-coil region" evidence="1">
    <location>
        <begin position="770"/>
        <end position="825"/>
    </location>
</feature>
<organism evidence="3 4">
    <name type="scientific">Schistosoma margrebowiei</name>
    <dbReference type="NCBI Taxonomy" id="48269"/>
    <lineage>
        <taxon>Eukaryota</taxon>
        <taxon>Metazoa</taxon>
        <taxon>Spiralia</taxon>
        <taxon>Lophotrochozoa</taxon>
        <taxon>Platyhelminthes</taxon>
        <taxon>Trematoda</taxon>
        <taxon>Digenea</taxon>
        <taxon>Strigeidida</taxon>
        <taxon>Schistosomatoidea</taxon>
        <taxon>Schistosomatidae</taxon>
        <taxon>Schistosoma</taxon>
    </lineage>
</organism>
<dbReference type="AlphaFoldDB" id="A0AA84ZXB1"/>
<feature type="compositionally biased region" description="Basic and acidic residues" evidence="2">
    <location>
        <begin position="441"/>
        <end position="452"/>
    </location>
</feature>
<dbReference type="PANTHER" id="PTHR22091">
    <property type="entry name" value="COILED-COIL DOMAIN-CONTAINING PROTEIN 77"/>
    <property type="match status" value="1"/>
</dbReference>